<comment type="caution">
    <text evidence="1">The sequence shown here is derived from an EMBL/GenBank/DDBJ whole genome shotgun (WGS) entry which is preliminary data.</text>
</comment>
<reference evidence="1" key="2">
    <citation type="submission" date="2020-09" db="EMBL/GenBank/DDBJ databases">
        <authorList>
            <person name="Sun Q."/>
            <person name="Zhou Y."/>
        </authorList>
    </citation>
    <scope>NUCLEOTIDE SEQUENCE</scope>
    <source>
        <strain evidence="1">CGMCC 1.12214</strain>
    </source>
</reference>
<proteinExistence type="predicted"/>
<accession>A0A917I5E8</accession>
<name>A0A917I5E8_9HYPH</name>
<organism evidence="1 2">
    <name type="scientific">Alsobacter metallidurans</name>
    <dbReference type="NCBI Taxonomy" id="340221"/>
    <lineage>
        <taxon>Bacteria</taxon>
        <taxon>Pseudomonadati</taxon>
        <taxon>Pseudomonadota</taxon>
        <taxon>Alphaproteobacteria</taxon>
        <taxon>Hyphomicrobiales</taxon>
        <taxon>Alsobacteraceae</taxon>
        <taxon>Alsobacter</taxon>
    </lineage>
</organism>
<gene>
    <name evidence="1" type="ORF">GCM10007036_10970</name>
</gene>
<dbReference type="Proteomes" id="UP000603912">
    <property type="component" value="Unassembled WGS sequence"/>
</dbReference>
<reference evidence="1" key="1">
    <citation type="journal article" date="2014" name="Int. J. Syst. Evol. Microbiol.">
        <title>Complete genome sequence of Corynebacterium casei LMG S-19264T (=DSM 44701T), isolated from a smear-ripened cheese.</title>
        <authorList>
            <consortium name="US DOE Joint Genome Institute (JGI-PGF)"/>
            <person name="Walter F."/>
            <person name="Albersmeier A."/>
            <person name="Kalinowski J."/>
            <person name="Ruckert C."/>
        </authorList>
    </citation>
    <scope>NUCLEOTIDE SEQUENCE</scope>
    <source>
        <strain evidence="1">CGMCC 1.12214</strain>
    </source>
</reference>
<keyword evidence="2" id="KW-1185">Reference proteome</keyword>
<evidence type="ECO:0000313" key="2">
    <source>
        <dbReference type="Proteomes" id="UP000603912"/>
    </source>
</evidence>
<dbReference type="EMBL" id="BMES01000001">
    <property type="protein sequence ID" value="GGH12814.1"/>
    <property type="molecule type" value="Genomic_DNA"/>
</dbReference>
<protein>
    <submittedName>
        <fullName evidence="1">Uncharacterized protein</fullName>
    </submittedName>
</protein>
<sequence length="73" mass="8051">MADTLNGARLQRNGALRLAVPKRRAACSAPQWERVRLEHATACQPRGETKLSFDRRGLVSKLAFKMTSQADAA</sequence>
<evidence type="ECO:0000313" key="1">
    <source>
        <dbReference type="EMBL" id="GGH12814.1"/>
    </source>
</evidence>
<dbReference type="AlphaFoldDB" id="A0A917I5E8"/>